<sequence length="163" mass="17899">MSLLDEREDVTEVENSARHAVGVERLELVETFTGGCEQNRATRARDNRKCGTTAGVTVELRENDTREVDTLLKRLGRGNRILTDHRVDDEQNLVGVRRLANLGCLLHHLGVNAESAGCVDDDDVVNLIDGVLDRLLGDLDRVAHAVARLGSEHRDAGLLADDL</sequence>
<protein>
    <submittedName>
        <fullName evidence="1">Unannotated protein</fullName>
    </submittedName>
</protein>
<proteinExistence type="predicted"/>
<gene>
    <name evidence="1" type="ORF">UFOPK1591_01196</name>
</gene>
<dbReference type="AlphaFoldDB" id="A0A6J6E4F5"/>
<dbReference type="EMBL" id="CAEZTD010000108">
    <property type="protein sequence ID" value="CAB4569143.1"/>
    <property type="molecule type" value="Genomic_DNA"/>
</dbReference>
<name>A0A6J6E4F5_9ZZZZ</name>
<evidence type="ECO:0000313" key="1">
    <source>
        <dbReference type="EMBL" id="CAB4569143.1"/>
    </source>
</evidence>
<reference evidence="1" key="1">
    <citation type="submission" date="2020-05" db="EMBL/GenBank/DDBJ databases">
        <authorList>
            <person name="Chiriac C."/>
            <person name="Salcher M."/>
            <person name="Ghai R."/>
            <person name="Kavagutti S V."/>
        </authorList>
    </citation>
    <scope>NUCLEOTIDE SEQUENCE</scope>
</reference>
<accession>A0A6J6E4F5</accession>
<organism evidence="1">
    <name type="scientific">freshwater metagenome</name>
    <dbReference type="NCBI Taxonomy" id="449393"/>
    <lineage>
        <taxon>unclassified sequences</taxon>
        <taxon>metagenomes</taxon>
        <taxon>ecological metagenomes</taxon>
    </lineage>
</organism>